<dbReference type="EMBL" id="BMKW01000023">
    <property type="protein sequence ID" value="GGJ42413.1"/>
    <property type="molecule type" value="Genomic_DNA"/>
</dbReference>
<dbReference type="Proteomes" id="UP000661507">
    <property type="component" value="Unassembled WGS sequence"/>
</dbReference>
<proteinExistence type="predicted"/>
<accession>A0A917L660</accession>
<comment type="caution">
    <text evidence="2">The sequence shown here is derived from an EMBL/GenBank/DDBJ whole genome shotgun (WGS) entry which is preliminary data.</text>
</comment>
<dbReference type="AlphaFoldDB" id="A0A917L660"/>
<gene>
    <name evidence="2" type="ORF">GCM10011320_57530</name>
</gene>
<evidence type="ECO:0000313" key="2">
    <source>
        <dbReference type="EMBL" id="GGJ42413.1"/>
    </source>
</evidence>
<organism evidence="2 3">
    <name type="scientific">Neoroseomonas lacus</name>
    <dbReference type="NCBI Taxonomy" id="287609"/>
    <lineage>
        <taxon>Bacteria</taxon>
        <taxon>Pseudomonadati</taxon>
        <taxon>Pseudomonadota</taxon>
        <taxon>Alphaproteobacteria</taxon>
        <taxon>Acetobacterales</taxon>
        <taxon>Acetobacteraceae</taxon>
        <taxon>Neoroseomonas</taxon>
    </lineage>
</organism>
<name>A0A917L660_9PROT</name>
<protein>
    <submittedName>
        <fullName evidence="2">Uncharacterized protein</fullName>
    </submittedName>
</protein>
<reference evidence="2" key="1">
    <citation type="journal article" date="2014" name="Int. J. Syst. Evol. Microbiol.">
        <title>Complete genome sequence of Corynebacterium casei LMG S-19264T (=DSM 44701T), isolated from a smear-ripened cheese.</title>
        <authorList>
            <consortium name="US DOE Joint Genome Institute (JGI-PGF)"/>
            <person name="Walter F."/>
            <person name="Albersmeier A."/>
            <person name="Kalinowski J."/>
            <person name="Ruckert C."/>
        </authorList>
    </citation>
    <scope>NUCLEOTIDE SEQUENCE</scope>
    <source>
        <strain evidence="2">CGMCC 1.3617</strain>
    </source>
</reference>
<feature type="region of interest" description="Disordered" evidence="1">
    <location>
        <begin position="1"/>
        <end position="26"/>
    </location>
</feature>
<evidence type="ECO:0000313" key="3">
    <source>
        <dbReference type="Proteomes" id="UP000661507"/>
    </source>
</evidence>
<evidence type="ECO:0000256" key="1">
    <source>
        <dbReference type="SAM" id="MobiDB-lite"/>
    </source>
</evidence>
<reference evidence="2" key="2">
    <citation type="submission" date="2020-09" db="EMBL/GenBank/DDBJ databases">
        <authorList>
            <person name="Sun Q."/>
            <person name="Zhou Y."/>
        </authorList>
    </citation>
    <scope>NUCLEOTIDE SEQUENCE</scope>
    <source>
        <strain evidence="2">CGMCC 1.3617</strain>
    </source>
</reference>
<keyword evidence="3" id="KW-1185">Reference proteome</keyword>
<sequence>MAFEAMRSATGMNVPQEKLSTRASADSPNAAIRPVIQYRRLMARVLRPDFQEQRDTLPEVALKTQMALV</sequence>